<dbReference type="AlphaFoldDB" id="A0A3D3QYG8"/>
<accession>A0A3D3QYG8</accession>
<dbReference type="EMBL" id="DQAY01000001">
    <property type="protein sequence ID" value="HCO21519.1"/>
    <property type="molecule type" value="Genomic_DNA"/>
</dbReference>
<proteinExistence type="predicted"/>
<organism evidence="1 2">
    <name type="scientific">Gimesia maris</name>
    <dbReference type="NCBI Taxonomy" id="122"/>
    <lineage>
        <taxon>Bacteria</taxon>
        <taxon>Pseudomonadati</taxon>
        <taxon>Planctomycetota</taxon>
        <taxon>Planctomycetia</taxon>
        <taxon>Planctomycetales</taxon>
        <taxon>Planctomycetaceae</taxon>
        <taxon>Gimesia</taxon>
    </lineage>
</organism>
<evidence type="ECO:0000313" key="1">
    <source>
        <dbReference type="EMBL" id="HCO21519.1"/>
    </source>
</evidence>
<protein>
    <submittedName>
        <fullName evidence="1">Uncharacterized protein</fullName>
    </submittedName>
</protein>
<name>A0A3D3QYG8_9PLAN</name>
<dbReference type="Proteomes" id="UP000263642">
    <property type="component" value="Unassembled WGS sequence"/>
</dbReference>
<reference evidence="1 2" key="1">
    <citation type="journal article" date="2018" name="Nat. Biotechnol.">
        <title>A standardized bacterial taxonomy based on genome phylogeny substantially revises the tree of life.</title>
        <authorList>
            <person name="Parks D.H."/>
            <person name="Chuvochina M."/>
            <person name="Waite D.W."/>
            <person name="Rinke C."/>
            <person name="Skarshewski A."/>
            <person name="Chaumeil P.A."/>
            <person name="Hugenholtz P."/>
        </authorList>
    </citation>
    <scope>NUCLEOTIDE SEQUENCE [LARGE SCALE GENOMIC DNA]</scope>
    <source>
        <strain evidence="1">UBA9375</strain>
    </source>
</reference>
<gene>
    <name evidence="1" type="ORF">DIT97_00020</name>
</gene>
<comment type="caution">
    <text evidence="1">The sequence shown here is derived from an EMBL/GenBank/DDBJ whole genome shotgun (WGS) entry which is preliminary data.</text>
</comment>
<sequence length="138" mass="15758">MSIEAFLWNYRDGESVGFEYEAVREILATEQTEWLGEYGCLRVSFHDPDDYVDMYLGEGAPASGHVKGITIARPLDNPDYLQRVFRVMGLGDVMLFYSDETTPIFVSGKDPQQYPADLLEQLGEPRFIQTPIEMLHQT</sequence>
<evidence type="ECO:0000313" key="2">
    <source>
        <dbReference type="Proteomes" id="UP000263642"/>
    </source>
</evidence>